<evidence type="ECO:0000313" key="2">
    <source>
        <dbReference type="EMBL" id="CAB3262271.1"/>
    </source>
</evidence>
<dbReference type="Proteomes" id="UP000494106">
    <property type="component" value="Unassembled WGS sequence"/>
</dbReference>
<name>A0A8S1BR82_ARCPL</name>
<gene>
    <name evidence="2" type="ORF">APLA_LOCUS18281</name>
</gene>
<feature type="compositionally biased region" description="Basic and acidic residues" evidence="1">
    <location>
        <begin position="45"/>
        <end position="54"/>
    </location>
</feature>
<proteinExistence type="predicted"/>
<dbReference type="EMBL" id="CADEBC010000923">
    <property type="protein sequence ID" value="CAB3262271.1"/>
    <property type="molecule type" value="Genomic_DNA"/>
</dbReference>
<protein>
    <submittedName>
        <fullName evidence="2">Uncharacterized protein</fullName>
    </submittedName>
</protein>
<evidence type="ECO:0000256" key="1">
    <source>
        <dbReference type="SAM" id="MobiDB-lite"/>
    </source>
</evidence>
<sequence length="84" mass="8616">MGRVSLVTGGVRGHWCGAGVPRILWCGGVPEAREAVVWGGARVGGGDKAERRDGAVPGRLDGLLRGGRVHPTPRASPTVVRAAP</sequence>
<dbReference type="AlphaFoldDB" id="A0A8S1BR82"/>
<evidence type="ECO:0000313" key="3">
    <source>
        <dbReference type="Proteomes" id="UP000494106"/>
    </source>
</evidence>
<comment type="caution">
    <text evidence="2">The sequence shown here is derived from an EMBL/GenBank/DDBJ whole genome shotgun (WGS) entry which is preliminary data.</text>
</comment>
<feature type="region of interest" description="Disordered" evidence="1">
    <location>
        <begin position="43"/>
        <end position="84"/>
    </location>
</feature>
<reference evidence="2 3" key="1">
    <citation type="submission" date="2020-04" db="EMBL/GenBank/DDBJ databases">
        <authorList>
            <person name="Wallbank WR R."/>
            <person name="Pardo Diaz C."/>
            <person name="Kozak K."/>
            <person name="Martin S."/>
            <person name="Jiggins C."/>
            <person name="Moest M."/>
            <person name="Warren A I."/>
            <person name="Byers J.R.P. K."/>
            <person name="Montejo-Kovacevich G."/>
            <person name="Yen C E."/>
        </authorList>
    </citation>
    <scope>NUCLEOTIDE SEQUENCE [LARGE SCALE GENOMIC DNA]</scope>
</reference>
<accession>A0A8S1BR82</accession>
<keyword evidence="3" id="KW-1185">Reference proteome</keyword>
<organism evidence="2 3">
    <name type="scientific">Arctia plantaginis</name>
    <name type="common">Wood tiger moth</name>
    <name type="synonym">Phalaena plantaginis</name>
    <dbReference type="NCBI Taxonomy" id="874455"/>
    <lineage>
        <taxon>Eukaryota</taxon>
        <taxon>Metazoa</taxon>
        <taxon>Ecdysozoa</taxon>
        <taxon>Arthropoda</taxon>
        <taxon>Hexapoda</taxon>
        <taxon>Insecta</taxon>
        <taxon>Pterygota</taxon>
        <taxon>Neoptera</taxon>
        <taxon>Endopterygota</taxon>
        <taxon>Lepidoptera</taxon>
        <taxon>Glossata</taxon>
        <taxon>Ditrysia</taxon>
        <taxon>Noctuoidea</taxon>
        <taxon>Erebidae</taxon>
        <taxon>Arctiinae</taxon>
        <taxon>Arctia</taxon>
    </lineage>
</organism>